<proteinExistence type="predicted"/>
<feature type="transmembrane region" description="Helical" evidence="1">
    <location>
        <begin position="72"/>
        <end position="90"/>
    </location>
</feature>
<dbReference type="EMBL" id="CP122566">
    <property type="protein sequence ID" value="WGH92580.1"/>
    <property type="molecule type" value="Genomic_DNA"/>
</dbReference>
<keyword evidence="1" id="KW-1133">Transmembrane helix</keyword>
<feature type="transmembrane region" description="Helical" evidence="1">
    <location>
        <begin position="23"/>
        <end position="44"/>
    </location>
</feature>
<dbReference type="NCBIfam" id="NF038065">
    <property type="entry name" value="Pr6Pr"/>
    <property type="match status" value="1"/>
</dbReference>
<dbReference type="Proteomes" id="UP001224674">
    <property type="component" value="Chromosome"/>
</dbReference>
<feature type="transmembrane region" description="Helical" evidence="1">
    <location>
        <begin position="205"/>
        <end position="226"/>
    </location>
</feature>
<organism evidence="2 3">
    <name type="scientific">Auritidibacter ignavus</name>
    <dbReference type="NCBI Taxonomy" id="678932"/>
    <lineage>
        <taxon>Bacteria</taxon>
        <taxon>Bacillati</taxon>
        <taxon>Actinomycetota</taxon>
        <taxon>Actinomycetes</taxon>
        <taxon>Micrococcales</taxon>
        <taxon>Micrococcaceae</taxon>
        <taxon>Auritidibacter</taxon>
    </lineage>
</organism>
<gene>
    <name evidence="2" type="ORF">QDX21_09770</name>
</gene>
<dbReference type="RefSeq" id="WP_279674606.1">
    <property type="nucleotide sequence ID" value="NZ_CP122563.1"/>
</dbReference>
<sequence length="242" mass="26452">MANHTGSPAGHGAVARWALWRRIGYGATGLIGLVALTTSIALGFRRDGDPPAGSTLTGRLTAGWEHALNQPAYFTFISVVMTTLVSWWLVIRPHSRSPVLHVVRIAAVCCMSITGLVFNILLRDDSVLTPLQQVNDFTSHVVLPILLAVVTLLVGPFGQVRWRRIAISLLIPALWLVFTLVRGPILDWVPYDFLDHTAPGGYTTVATYCAVILTGYLVVATVLWGYDRLRSRRDPEALTAVS</sequence>
<evidence type="ECO:0000313" key="3">
    <source>
        <dbReference type="Proteomes" id="UP001224674"/>
    </source>
</evidence>
<evidence type="ECO:0000256" key="1">
    <source>
        <dbReference type="SAM" id="Phobius"/>
    </source>
</evidence>
<dbReference type="AlphaFoldDB" id="A0AAJ6DBF7"/>
<feature type="transmembrane region" description="Helical" evidence="1">
    <location>
        <begin position="165"/>
        <end position="185"/>
    </location>
</feature>
<dbReference type="GeneID" id="83696140"/>
<feature type="transmembrane region" description="Helical" evidence="1">
    <location>
        <begin position="141"/>
        <end position="158"/>
    </location>
</feature>
<keyword evidence="3" id="KW-1185">Reference proteome</keyword>
<protein>
    <submittedName>
        <fullName evidence="2">Pr6Pr family membrane protein</fullName>
    </submittedName>
</protein>
<accession>A0AAJ6DBF7</accession>
<name>A0AAJ6DBF7_9MICC</name>
<keyword evidence="1" id="KW-0472">Membrane</keyword>
<evidence type="ECO:0000313" key="2">
    <source>
        <dbReference type="EMBL" id="WGH92580.1"/>
    </source>
</evidence>
<reference evidence="2 3" key="1">
    <citation type="submission" date="2023-03" db="EMBL/GenBank/DDBJ databases">
        <title>Complete genome sequences of several Auritidibacter ignavus strains isolated from ear infections.</title>
        <authorList>
            <person name="Baehr T."/>
            <person name="Baumhoegger A.M."/>
        </authorList>
    </citation>
    <scope>NUCLEOTIDE SEQUENCE [LARGE SCALE GENOMIC DNA]</scope>
    <source>
        <strain evidence="2 3">BABAE-6</strain>
    </source>
</reference>
<dbReference type="InterPro" id="IPR049713">
    <property type="entry name" value="Pr6Pr-like"/>
</dbReference>
<keyword evidence="1" id="KW-0812">Transmembrane</keyword>
<feature type="transmembrane region" description="Helical" evidence="1">
    <location>
        <begin position="102"/>
        <end position="121"/>
    </location>
</feature>